<dbReference type="GO" id="GO:0006308">
    <property type="term" value="P:DNA catabolic process"/>
    <property type="evidence" value="ECO:0007669"/>
    <property type="project" value="UniProtKB-UniRule"/>
</dbReference>
<gene>
    <name evidence="6 7" type="primary">xseB</name>
    <name evidence="7" type="ORF">ENR64_05200</name>
</gene>
<dbReference type="GO" id="GO:0009318">
    <property type="term" value="C:exodeoxyribonuclease VII complex"/>
    <property type="evidence" value="ECO:0007669"/>
    <property type="project" value="UniProtKB-UniRule"/>
</dbReference>
<comment type="similarity">
    <text evidence="1 6">Belongs to the XseB family.</text>
</comment>
<evidence type="ECO:0000256" key="4">
    <source>
        <dbReference type="ARBA" id="ARBA00022801"/>
    </source>
</evidence>
<proteinExistence type="inferred from homology"/>
<dbReference type="AlphaFoldDB" id="A0A7C3PG80"/>
<evidence type="ECO:0000256" key="3">
    <source>
        <dbReference type="ARBA" id="ARBA00022722"/>
    </source>
</evidence>
<dbReference type="Gene3D" id="1.10.287.1040">
    <property type="entry name" value="Exonuclease VII, small subunit"/>
    <property type="match status" value="1"/>
</dbReference>
<comment type="subcellular location">
    <subcellularLocation>
        <location evidence="6">Cytoplasm</location>
    </subcellularLocation>
</comment>
<comment type="subunit">
    <text evidence="6">Heterooligomer composed of large and small subunits.</text>
</comment>
<dbReference type="EMBL" id="DSRU01000058">
    <property type="protein sequence ID" value="HFM97160.1"/>
    <property type="molecule type" value="Genomic_DNA"/>
</dbReference>
<keyword evidence="2 6" id="KW-0963">Cytoplasm</keyword>
<organism evidence="7">
    <name type="scientific">Oscillatoriales cyanobacterium SpSt-418</name>
    <dbReference type="NCBI Taxonomy" id="2282169"/>
    <lineage>
        <taxon>Bacteria</taxon>
        <taxon>Bacillati</taxon>
        <taxon>Cyanobacteriota</taxon>
        <taxon>Cyanophyceae</taxon>
        <taxon>Oscillatoriophycideae</taxon>
        <taxon>Oscillatoriales</taxon>
    </lineage>
</organism>
<evidence type="ECO:0000256" key="2">
    <source>
        <dbReference type="ARBA" id="ARBA00022490"/>
    </source>
</evidence>
<dbReference type="GO" id="GO:0005737">
    <property type="term" value="C:cytoplasm"/>
    <property type="evidence" value="ECO:0007669"/>
    <property type="project" value="UniProtKB-SubCell"/>
</dbReference>
<dbReference type="Pfam" id="PF02609">
    <property type="entry name" value="Exonuc_VII_S"/>
    <property type="match status" value="1"/>
</dbReference>
<keyword evidence="4 6" id="KW-0378">Hydrolase</keyword>
<evidence type="ECO:0000313" key="7">
    <source>
        <dbReference type="EMBL" id="HFM97160.1"/>
    </source>
</evidence>
<dbReference type="HAMAP" id="MF_00337">
    <property type="entry name" value="Exonuc_7_S"/>
    <property type="match status" value="1"/>
</dbReference>
<accession>A0A7C3PG80</accession>
<dbReference type="NCBIfam" id="TIGR01280">
    <property type="entry name" value="xseB"/>
    <property type="match status" value="1"/>
</dbReference>
<protein>
    <recommendedName>
        <fullName evidence="6">Exodeoxyribonuclease 7 small subunit</fullName>
        <ecNumber evidence="6">3.1.11.6</ecNumber>
    </recommendedName>
    <alternativeName>
        <fullName evidence="6">Exodeoxyribonuclease VII small subunit</fullName>
        <shortName evidence="6">Exonuclease VII small subunit</shortName>
    </alternativeName>
</protein>
<dbReference type="InterPro" id="IPR003761">
    <property type="entry name" value="Exonuc_VII_S"/>
</dbReference>
<reference evidence="7" key="1">
    <citation type="journal article" date="2020" name="mSystems">
        <title>Genome- and Community-Level Interaction Insights into Carbon Utilization and Element Cycling Functions of Hydrothermarchaeota in Hydrothermal Sediment.</title>
        <authorList>
            <person name="Zhou Z."/>
            <person name="Liu Y."/>
            <person name="Xu W."/>
            <person name="Pan J."/>
            <person name="Luo Z.H."/>
            <person name="Li M."/>
        </authorList>
    </citation>
    <scope>NUCLEOTIDE SEQUENCE [LARGE SCALE GENOMIC DNA]</scope>
    <source>
        <strain evidence="7">SpSt-418</strain>
    </source>
</reference>
<evidence type="ECO:0000256" key="6">
    <source>
        <dbReference type="HAMAP-Rule" id="MF_00337"/>
    </source>
</evidence>
<keyword evidence="5 6" id="KW-0269">Exonuclease</keyword>
<name>A0A7C3PG80_9CYAN</name>
<dbReference type="SUPFAM" id="SSF116842">
    <property type="entry name" value="XseB-like"/>
    <property type="match status" value="1"/>
</dbReference>
<comment type="catalytic activity">
    <reaction evidence="6">
        <text>Exonucleolytic cleavage in either 5'- to 3'- or 3'- to 5'-direction to yield nucleoside 5'-phosphates.</text>
        <dbReference type="EC" id="3.1.11.6"/>
    </reaction>
</comment>
<dbReference type="EC" id="3.1.11.6" evidence="6"/>
<sequence length="82" mass="9362">MSPSKTNDPLKNLDLPPGWNYEQTVLQVEAIVAQIESGELELADVFEQFSQAVTHLNQCEMFLREHQQAVDLLIETLTDEDF</sequence>
<dbReference type="InterPro" id="IPR037004">
    <property type="entry name" value="Exonuc_VII_ssu_sf"/>
</dbReference>
<keyword evidence="3 6" id="KW-0540">Nuclease</keyword>
<evidence type="ECO:0000256" key="1">
    <source>
        <dbReference type="ARBA" id="ARBA00009998"/>
    </source>
</evidence>
<evidence type="ECO:0000256" key="5">
    <source>
        <dbReference type="ARBA" id="ARBA00022839"/>
    </source>
</evidence>
<dbReference type="GO" id="GO:0008855">
    <property type="term" value="F:exodeoxyribonuclease VII activity"/>
    <property type="evidence" value="ECO:0007669"/>
    <property type="project" value="UniProtKB-UniRule"/>
</dbReference>
<comment type="function">
    <text evidence="6">Bidirectionally degrades single-stranded DNA into large acid-insoluble oligonucleotides, which are then degraded further into small acid-soluble oligonucleotides.</text>
</comment>
<comment type="caution">
    <text evidence="7">The sequence shown here is derived from an EMBL/GenBank/DDBJ whole genome shotgun (WGS) entry which is preliminary data.</text>
</comment>